<name>A0AAV4TUD6_9ARAC</name>
<proteinExistence type="predicted"/>
<evidence type="ECO:0000313" key="1">
    <source>
        <dbReference type="EMBL" id="GIY48789.1"/>
    </source>
</evidence>
<keyword evidence="2" id="KW-1185">Reference proteome</keyword>
<gene>
    <name evidence="1" type="ORF">CDAR_315071</name>
</gene>
<evidence type="ECO:0000313" key="2">
    <source>
        <dbReference type="Proteomes" id="UP001054837"/>
    </source>
</evidence>
<accession>A0AAV4TUD6</accession>
<protein>
    <submittedName>
        <fullName evidence="1">Uncharacterized protein</fullName>
    </submittedName>
</protein>
<sequence length="99" mass="11697">MQPSKQDAHQSHQPERCHKYLRRQSSRNCFSWDAELITFPPTECTPSILSLRKEDLNRVIYNLDAKLAPFSTRLRKSECLAWKFVQENQVDKSLSFKEL</sequence>
<dbReference type="EMBL" id="BPLQ01010149">
    <property type="protein sequence ID" value="GIY48789.1"/>
    <property type="molecule type" value="Genomic_DNA"/>
</dbReference>
<reference evidence="1 2" key="1">
    <citation type="submission" date="2021-06" db="EMBL/GenBank/DDBJ databases">
        <title>Caerostris darwini draft genome.</title>
        <authorList>
            <person name="Kono N."/>
            <person name="Arakawa K."/>
        </authorList>
    </citation>
    <scope>NUCLEOTIDE SEQUENCE [LARGE SCALE GENOMIC DNA]</scope>
</reference>
<dbReference type="AlphaFoldDB" id="A0AAV4TUD6"/>
<organism evidence="1 2">
    <name type="scientific">Caerostris darwini</name>
    <dbReference type="NCBI Taxonomy" id="1538125"/>
    <lineage>
        <taxon>Eukaryota</taxon>
        <taxon>Metazoa</taxon>
        <taxon>Ecdysozoa</taxon>
        <taxon>Arthropoda</taxon>
        <taxon>Chelicerata</taxon>
        <taxon>Arachnida</taxon>
        <taxon>Araneae</taxon>
        <taxon>Araneomorphae</taxon>
        <taxon>Entelegynae</taxon>
        <taxon>Araneoidea</taxon>
        <taxon>Araneidae</taxon>
        <taxon>Caerostris</taxon>
    </lineage>
</organism>
<comment type="caution">
    <text evidence="1">The sequence shown here is derived from an EMBL/GenBank/DDBJ whole genome shotgun (WGS) entry which is preliminary data.</text>
</comment>
<dbReference type="Proteomes" id="UP001054837">
    <property type="component" value="Unassembled WGS sequence"/>
</dbReference>